<evidence type="ECO:0000256" key="1">
    <source>
        <dbReference type="SAM" id="MobiDB-lite"/>
    </source>
</evidence>
<dbReference type="SMART" id="SM00240">
    <property type="entry name" value="FHA"/>
    <property type="match status" value="1"/>
</dbReference>
<accession>A0ABP0F236</accession>
<dbReference type="CDD" id="cd22687">
    <property type="entry name" value="FHA_MCRS1"/>
    <property type="match status" value="1"/>
</dbReference>
<feature type="compositionally biased region" description="Basic residues" evidence="1">
    <location>
        <begin position="57"/>
        <end position="69"/>
    </location>
</feature>
<dbReference type="InterPro" id="IPR037912">
    <property type="entry name" value="MCRS1"/>
</dbReference>
<feature type="domain" description="FHA" evidence="2">
    <location>
        <begin position="398"/>
        <end position="454"/>
    </location>
</feature>
<name>A0ABP0F236_CLALP</name>
<evidence type="ECO:0000313" key="3">
    <source>
        <dbReference type="EMBL" id="CAK8672484.1"/>
    </source>
</evidence>
<dbReference type="InterPro" id="IPR000253">
    <property type="entry name" value="FHA_dom"/>
</dbReference>
<dbReference type="PROSITE" id="PS50006">
    <property type="entry name" value="FHA_DOMAIN"/>
    <property type="match status" value="1"/>
</dbReference>
<feature type="region of interest" description="Disordered" evidence="1">
    <location>
        <begin position="53"/>
        <end position="97"/>
    </location>
</feature>
<comment type="caution">
    <text evidence="3">The sequence shown here is derived from an EMBL/GenBank/DDBJ whole genome shotgun (WGS) entry which is preliminary data.</text>
</comment>
<evidence type="ECO:0000313" key="4">
    <source>
        <dbReference type="Proteomes" id="UP001642483"/>
    </source>
</evidence>
<dbReference type="PANTHER" id="PTHR13233">
    <property type="entry name" value="MICROSPHERULE PROTEIN 1"/>
    <property type="match status" value="1"/>
</dbReference>
<reference evidence="3 4" key="1">
    <citation type="submission" date="2024-02" db="EMBL/GenBank/DDBJ databases">
        <authorList>
            <person name="Daric V."/>
            <person name="Darras S."/>
        </authorList>
    </citation>
    <scope>NUCLEOTIDE SEQUENCE [LARGE SCALE GENOMIC DNA]</scope>
</reference>
<dbReference type="PANTHER" id="PTHR13233:SF0">
    <property type="entry name" value="MICROSPHERULE PROTEIN 1"/>
    <property type="match status" value="1"/>
</dbReference>
<dbReference type="Proteomes" id="UP001642483">
    <property type="component" value="Unassembled WGS sequence"/>
</dbReference>
<organism evidence="3 4">
    <name type="scientific">Clavelina lepadiformis</name>
    <name type="common">Light-bulb sea squirt</name>
    <name type="synonym">Ascidia lepadiformis</name>
    <dbReference type="NCBI Taxonomy" id="159417"/>
    <lineage>
        <taxon>Eukaryota</taxon>
        <taxon>Metazoa</taxon>
        <taxon>Chordata</taxon>
        <taxon>Tunicata</taxon>
        <taxon>Ascidiacea</taxon>
        <taxon>Aplousobranchia</taxon>
        <taxon>Clavelinidae</taxon>
        <taxon>Clavelina</taxon>
    </lineage>
</organism>
<evidence type="ECO:0000259" key="2">
    <source>
        <dbReference type="PROSITE" id="PS50006"/>
    </source>
</evidence>
<dbReference type="Gene3D" id="2.60.200.20">
    <property type="match status" value="1"/>
</dbReference>
<dbReference type="EMBL" id="CAWYQH010000001">
    <property type="protein sequence ID" value="CAK8672484.1"/>
    <property type="molecule type" value="Genomic_DNA"/>
</dbReference>
<dbReference type="Pfam" id="PF00498">
    <property type="entry name" value="FHA"/>
    <property type="match status" value="1"/>
</dbReference>
<dbReference type="InterPro" id="IPR008984">
    <property type="entry name" value="SMAD_FHA_dom_sf"/>
</dbReference>
<gene>
    <name evidence="3" type="ORF">CVLEPA_LOCUS1429</name>
</gene>
<proteinExistence type="predicted"/>
<dbReference type="SUPFAM" id="SSF49879">
    <property type="entry name" value="SMAD/FHA domain"/>
    <property type="match status" value="1"/>
</dbReference>
<dbReference type="InterPro" id="IPR025999">
    <property type="entry name" value="MCRS_N"/>
</dbReference>
<protein>
    <recommendedName>
        <fullName evidence="2">FHA domain-containing protein</fullName>
    </recommendedName>
</protein>
<keyword evidence="4" id="KW-1185">Reference proteome</keyword>
<sequence length="489" mass="55502">MRRRAARVPPEKLPCTTSGKSDHALYLSFTVFVAGQNYSYLTGLMSVHQSEAASIGGHRRHSSRSIKRRKFDDELVESSLPSKTQRKSSDGTDEVLSGSSDILSVTCERPSVSIMKLDLSEKRLTRTGVENVKKVPSIPGTSSNERKLAKRKKIKKTRQAFAAVKDMGRWKPTDDILLINAVEQVRDLNLVHMAVKFSCHFTLEEVQERWYALLYDPVICALAKQAMKSLPYEIAEETHARALFSKEEEGLLSKVLMASKPTRDIFQELLESNTSVFYRLRSAASLEKHWYLMKENNLIADQSVQPLSQGDQIMSFSDAEDMLDDKELLSHKDDLVDHEMQITDRKQKHEIKKLEEEVPRWEVLVSSVTGAPLPELDQHTIAVLRGRLVRYLMRSREITFGRCTEYSTVDIDLSLEGPAHKVSRKQGTIKMKKNGEFILTNEGKRPIYVDGKPIMKGSKARLNHEAVIEIALLRFVFLFNKQLVNTGLG</sequence>
<dbReference type="Pfam" id="PF13325">
    <property type="entry name" value="MCRS_N"/>
    <property type="match status" value="1"/>
</dbReference>